<dbReference type="EMBL" id="CP000960">
    <property type="protein sequence ID" value="ACA96031.1"/>
    <property type="molecule type" value="Genomic_DNA"/>
</dbReference>
<dbReference type="RefSeq" id="WP_012337393.1">
    <property type="nucleotide sequence ID" value="NC_010512.1"/>
</dbReference>
<dbReference type="Pfam" id="PF18145">
    <property type="entry name" value="SAVED"/>
    <property type="match status" value="1"/>
</dbReference>
<protein>
    <recommendedName>
        <fullName evidence="1">SMODS-associated and fused to various effectors domain-containing protein</fullName>
    </recommendedName>
</protein>
<accession>B1KCT4</accession>
<dbReference type="InterPro" id="IPR040836">
    <property type="entry name" value="SAVED"/>
</dbReference>
<evidence type="ECO:0000313" key="2">
    <source>
        <dbReference type="EMBL" id="ACA96031.1"/>
    </source>
</evidence>
<dbReference type="AlphaFoldDB" id="B1KCT4"/>
<feature type="domain" description="SMODS-associated and fused to various effectors" evidence="1">
    <location>
        <begin position="307"/>
        <end position="508"/>
    </location>
</feature>
<gene>
    <name evidence="2" type="ordered locus">Bcenmc03_6930</name>
</gene>
<evidence type="ECO:0000313" key="3">
    <source>
        <dbReference type="Proteomes" id="UP000002169"/>
    </source>
</evidence>
<dbReference type="NCBIfam" id="NF033611">
    <property type="entry name" value="SAVED"/>
    <property type="match status" value="1"/>
</dbReference>
<organism evidence="2 3">
    <name type="scientific">Burkholderia orbicola (strain MC0-3)</name>
    <dbReference type="NCBI Taxonomy" id="406425"/>
    <lineage>
        <taxon>Bacteria</taxon>
        <taxon>Pseudomonadati</taxon>
        <taxon>Pseudomonadota</taxon>
        <taxon>Betaproteobacteria</taxon>
        <taxon>Burkholderiales</taxon>
        <taxon>Burkholderiaceae</taxon>
        <taxon>Burkholderia</taxon>
        <taxon>Burkholderia cepacia complex</taxon>
        <taxon>Burkholderia orbicola</taxon>
    </lineage>
</organism>
<proteinExistence type="predicted"/>
<name>B1KCT4_BURO0</name>
<dbReference type="KEGG" id="bcm:Bcenmc03_6930"/>
<dbReference type="Proteomes" id="UP000002169">
    <property type="component" value="Chromosome 3"/>
</dbReference>
<dbReference type="HOGENOM" id="CLU_528855_0_0_4"/>
<reference evidence="3" key="1">
    <citation type="submission" date="2008-02" db="EMBL/GenBank/DDBJ databases">
        <title>Complete sequence of chromosome 3 of Burkholderia cenocepacia MC0-3.</title>
        <authorList>
            <person name="Copeland A."/>
            <person name="Lucas S."/>
            <person name="Lapidus A."/>
            <person name="Barry K."/>
            <person name="Bruce D."/>
            <person name="Goodwin L."/>
            <person name="Glavina del Rio T."/>
            <person name="Dalin E."/>
            <person name="Tice H."/>
            <person name="Pitluck S."/>
            <person name="Chain P."/>
            <person name="Malfatti S."/>
            <person name="Shin M."/>
            <person name="Vergez L."/>
            <person name="Schmutz J."/>
            <person name="Larimer F."/>
            <person name="Land M."/>
            <person name="Hauser L."/>
            <person name="Kyrpides N."/>
            <person name="Mikhailova N."/>
            <person name="Tiedje J."/>
            <person name="Richardson P."/>
        </authorList>
    </citation>
    <scope>NUCLEOTIDE SEQUENCE [LARGE SCALE GENOMIC DNA]</scope>
    <source>
        <strain evidence="3">MC0-3</strain>
    </source>
</reference>
<evidence type="ECO:0000259" key="1">
    <source>
        <dbReference type="Pfam" id="PF18145"/>
    </source>
</evidence>
<sequence>MPELQIFSDADMADTITSEVARGRELLVVANHYTAVLATRESAESTWTPLGRGDFGLKSGEIAGVSAGRGQLWWHEVVGSPLGCDILSVAPTQVDQAHIDTWLETAESLTTDTGRGSSLKAADMAQLEYLTARRCQFAGCGRDLGTHTATGVANRSSYFAHIIASSPNGPRGDRLLSAVRSADIENFLLLCDECHRRIDREDPDRFTVAVLQQMRQQSIAEVRRLLSSLQYREAVPIVLMGNVATQSPHFIAREAEEAMWTRKLRMKAGHPHTFFEHGWNKYDPHAATYWPSLFESLESELPQLRKLLRTDTGASGSTDLAVFPLHGASVLILAGRLFGEASAVRIFQFRRERPATSEGGRWAFDDVPASPPQKYRLRELHPHTPGADDACLVVSLTFSIGRGRLPSEVVAEDGTFKTGALEVTSSAKLHHDIVSSEDDLDLISQQLGEAVRILQDEWAVKRIHLFVGAPASVGFKLGQKLQARNHAIYRCYESAFGSNSVFLPTIEIDNREVRAFTGTASLKLA</sequence>